<evidence type="ECO:0000256" key="1">
    <source>
        <dbReference type="SAM" id="Phobius"/>
    </source>
</evidence>
<protein>
    <submittedName>
        <fullName evidence="3">Transmembrane protein</fullName>
    </submittedName>
</protein>
<feature type="transmembrane region" description="Helical" evidence="1">
    <location>
        <begin position="62"/>
        <end position="81"/>
    </location>
</feature>
<evidence type="ECO:0000313" key="2">
    <source>
        <dbReference type="Proteomes" id="UP000036681"/>
    </source>
</evidence>
<proteinExistence type="predicted"/>
<keyword evidence="2" id="KW-1185">Reference proteome</keyword>
<sequence length="251" mass="28194">MGGEVEVQCYTKDLDAMMSLVVGIRRMFTFRASPSSSGEALDFRQRSNLRPAGRLSTATKRCFARFAVSICIIAIPALYAWCFGCPCSGQSFARVEYERMNKDEAVQKKQAAKVGDSTEELLDLGIAIFVCVKDSKVKSSSFFGINSDDKIQVKRSEVVYKFGSLETLLRFPECRESRKQAELLREQRLRAQQERMLRDSKGVARARARTTKDAFRVKGLTTAGDMQSYVLRCQATLEISLRDTDTKLGCN</sequence>
<accession>A0A0M3IMU2</accession>
<dbReference type="WBParaSite" id="ALUE_0002007001-mRNA-1">
    <property type="protein sequence ID" value="ALUE_0002007001-mRNA-1"/>
    <property type="gene ID" value="ALUE_0002007001"/>
</dbReference>
<keyword evidence="1" id="KW-0812">Transmembrane</keyword>
<keyword evidence="1" id="KW-0472">Membrane</keyword>
<keyword evidence="1" id="KW-1133">Transmembrane helix</keyword>
<organism evidence="2 3">
    <name type="scientific">Ascaris lumbricoides</name>
    <name type="common">Giant roundworm</name>
    <dbReference type="NCBI Taxonomy" id="6252"/>
    <lineage>
        <taxon>Eukaryota</taxon>
        <taxon>Metazoa</taxon>
        <taxon>Ecdysozoa</taxon>
        <taxon>Nematoda</taxon>
        <taxon>Chromadorea</taxon>
        <taxon>Rhabditida</taxon>
        <taxon>Spirurina</taxon>
        <taxon>Ascaridomorpha</taxon>
        <taxon>Ascaridoidea</taxon>
        <taxon>Ascarididae</taxon>
        <taxon>Ascaris</taxon>
    </lineage>
</organism>
<evidence type="ECO:0000313" key="3">
    <source>
        <dbReference type="WBParaSite" id="ALUE_0002007001-mRNA-1"/>
    </source>
</evidence>
<reference evidence="3" key="1">
    <citation type="submission" date="2017-02" db="UniProtKB">
        <authorList>
            <consortium name="WormBaseParasite"/>
        </authorList>
    </citation>
    <scope>IDENTIFICATION</scope>
</reference>
<name>A0A0M3IMU2_ASCLU</name>
<dbReference type="Proteomes" id="UP000036681">
    <property type="component" value="Unplaced"/>
</dbReference>
<dbReference type="AlphaFoldDB" id="A0A0M3IMU2"/>